<evidence type="ECO:0000256" key="11">
    <source>
        <dbReference type="PIRNR" id="PIRNR002869"/>
    </source>
</evidence>
<dbReference type="PANTHER" id="PTHR47019:SF1">
    <property type="entry name" value="LIPID II FLIPPASE MURJ"/>
    <property type="match status" value="1"/>
</dbReference>
<dbReference type="EMBL" id="BMYZ01000002">
    <property type="protein sequence ID" value="GGY80538.1"/>
    <property type="molecule type" value="Genomic_DNA"/>
</dbReference>
<dbReference type="Pfam" id="PF03023">
    <property type="entry name" value="MurJ"/>
    <property type="match status" value="1"/>
</dbReference>
<proteinExistence type="inferred from homology"/>
<evidence type="ECO:0000256" key="1">
    <source>
        <dbReference type="ARBA" id="ARBA00004651"/>
    </source>
</evidence>
<feature type="transmembrane region" description="Helical" evidence="10">
    <location>
        <begin position="143"/>
        <end position="163"/>
    </location>
</feature>
<feature type="transmembrane region" description="Helical" evidence="10">
    <location>
        <begin position="366"/>
        <end position="385"/>
    </location>
</feature>
<keyword evidence="6 10" id="KW-1133">Transmembrane helix</keyword>
<feature type="transmembrane region" description="Helical" evidence="10">
    <location>
        <begin position="322"/>
        <end position="346"/>
    </location>
</feature>
<evidence type="ECO:0000313" key="13">
    <source>
        <dbReference type="Proteomes" id="UP000619761"/>
    </source>
</evidence>
<evidence type="ECO:0000256" key="8">
    <source>
        <dbReference type="ARBA" id="ARBA00060041"/>
    </source>
</evidence>
<dbReference type="PIRSF" id="PIRSF002869">
    <property type="entry name" value="MviN"/>
    <property type="match status" value="1"/>
</dbReference>
<comment type="pathway">
    <text evidence="10">Cell wall biogenesis; peptidoglycan biosynthesis.</text>
</comment>
<sequence>MSEPAPAPKRNMLRSSLITGSMTMMSRITGLARDQLQAYFLGAGADADAFNAAFRIPNFFRRLFSEGAFSQAFIPVLSEYRAKGSQEALKSLIDRVAGCLGSVLILVTVLGVLGAPVLGAIFASGFMEDQAKFDHYISLIRIMFPYLMLISLSGFMGAILNSYDRFAVSAFTPVLLNIVSIFAMLVIAPIMGSVTFALAWSVLLAGVLSIAFQAPHLKRLHLLPAPKMDWKDPGVRRILALMAPAIFGVSIAQINTLFDSIAASWLPEGSITWLYYSDRLVELPLGIFAVAISTVIMPNLSRLHATESSEDFSKTLDWAVRFIILIALPATLALVILAKPVIFTLFQHGKFNPEDALMSSYSLKTYALGLLAFMLIKVLAPGYFARQDIKTPVKVGMIAIGVGIALKVAMVAPLNIYWQIGHVGLALSTALAAYVNVILLYRGLRKRGVYMPAAGWAKTWLRYGLANVLMVAVLLIGTHYLNDWAVWGVLERIVYLAVLCVGGGLVYLIGLSVAGFRPKDFRAPH</sequence>
<feature type="transmembrane region" description="Helical" evidence="10">
    <location>
        <begin position="397"/>
        <end position="417"/>
    </location>
</feature>
<keyword evidence="2 10" id="KW-1003">Cell membrane</keyword>
<keyword evidence="10" id="KW-0997">Cell inner membrane</keyword>
<evidence type="ECO:0000256" key="5">
    <source>
        <dbReference type="ARBA" id="ARBA00022984"/>
    </source>
</evidence>
<keyword evidence="10 11" id="KW-0813">Transport</keyword>
<evidence type="ECO:0000256" key="3">
    <source>
        <dbReference type="ARBA" id="ARBA00022692"/>
    </source>
</evidence>
<evidence type="ECO:0000256" key="10">
    <source>
        <dbReference type="HAMAP-Rule" id="MF_02078"/>
    </source>
</evidence>
<feature type="transmembrane region" description="Helical" evidence="10">
    <location>
        <begin position="461"/>
        <end position="481"/>
    </location>
</feature>
<feature type="transmembrane region" description="Helical" evidence="10">
    <location>
        <begin position="283"/>
        <end position="301"/>
    </location>
</feature>
<feature type="transmembrane region" description="Helical" evidence="10">
    <location>
        <begin position="238"/>
        <end position="263"/>
    </location>
</feature>
<dbReference type="NCBIfam" id="TIGR01695">
    <property type="entry name" value="murJ_mviN"/>
    <property type="match status" value="1"/>
</dbReference>
<protein>
    <recommendedName>
        <fullName evidence="10">Probable lipid II flippase MurJ</fullName>
    </recommendedName>
</protein>
<accession>A0ABQ3B6G8</accession>
<keyword evidence="4 10" id="KW-0133">Cell shape</keyword>
<evidence type="ECO:0000256" key="4">
    <source>
        <dbReference type="ARBA" id="ARBA00022960"/>
    </source>
</evidence>
<keyword evidence="10 11" id="KW-0961">Cell wall biogenesis/degradation</keyword>
<reference evidence="13" key="1">
    <citation type="journal article" date="2019" name="Int. J. Syst. Evol. Microbiol.">
        <title>The Global Catalogue of Microorganisms (GCM) 10K type strain sequencing project: providing services to taxonomists for standard genome sequencing and annotation.</title>
        <authorList>
            <consortium name="The Broad Institute Genomics Platform"/>
            <consortium name="The Broad Institute Genome Sequencing Center for Infectious Disease"/>
            <person name="Wu L."/>
            <person name="Ma J."/>
        </authorList>
    </citation>
    <scope>NUCLEOTIDE SEQUENCE [LARGE SCALE GENOMIC DNA]</scope>
    <source>
        <strain evidence="13">KCTC 32239</strain>
    </source>
</reference>
<comment type="similarity">
    <text evidence="9 10 11">Belongs to the MurJ/MviN family.</text>
</comment>
<keyword evidence="5 10" id="KW-0573">Peptidoglycan synthesis</keyword>
<feature type="transmembrane region" description="Helical" evidence="10">
    <location>
        <begin position="423"/>
        <end position="441"/>
    </location>
</feature>
<comment type="subcellular location">
    <subcellularLocation>
        <location evidence="10">Cell inner membrane</location>
        <topology evidence="10">Multi-pass membrane protein</topology>
    </subcellularLocation>
    <subcellularLocation>
        <location evidence="1">Cell membrane</location>
        <topology evidence="1">Multi-pass membrane protein</topology>
    </subcellularLocation>
</comment>
<evidence type="ECO:0000256" key="7">
    <source>
        <dbReference type="ARBA" id="ARBA00023136"/>
    </source>
</evidence>
<evidence type="ECO:0000256" key="9">
    <source>
        <dbReference type="ARBA" id="ARBA00061532"/>
    </source>
</evidence>
<dbReference type="CDD" id="cd13123">
    <property type="entry name" value="MATE_MurJ_like"/>
    <property type="match status" value="1"/>
</dbReference>
<feature type="transmembrane region" description="Helical" evidence="10">
    <location>
        <begin position="493"/>
        <end position="516"/>
    </location>
</feature>
<feature type="transmembrane region" description="Helical" evidence="10">
    <location>
        <begin position="197"/>
        <end position="217"/>
    </location>
</feature>
<dbReference type="Proteomes" id="UP000619761">
    <property type="component" value="Unassembled WGS sequence"/>
</dbReference>
<dbReference type="PRINTS" id="PR01806">
    <property type="entry name" value="VIRFACTRMVIN"/>
</dbReference>
<feature type="transmembrane region" description="Helical" evidence="10">
    <location>
        <begin position="170"/>
        <end position="191"/>
    </location>
</feature>
<dbReference type="InterPro" id="IPR004268">
    <property type="entry name" value="MurJ"/>
</dbReference>
<evidence type="ECO:0000256" key="2">
    <source>
        <dbReference type="ARBA" id="ARBA00022475"/>
    </source>
</evidence>
<gene>
    <name evidence="12" type="primary">mviN</name>
    <name evidence="10" type="synonym">murJ</name>
    <name evidence="12" type="ORF">GCM10011613_26970</name>
</gene>
<evidence type="ECO:0000313" key="12">
    <source>
        <dbReference type="EMBL" id="GGY80538.1"/>
    </source>
</evidence>
<name>A0ABQ3B6G8_9GAMM</name>
<keyword evidence="3 10" id="KW-0812">Transmembrane</keyword>
<evidence type="ECO:0000256" key="6">
    <source>
        <dbReference type="ARBA" id="ARBA00022989"/>
    </source>
</evidence>
<dbReference type="PANTHER" id="PTHR47019">
    <property type="entry name" value="LIPID II FLIPPASE MURJ"/>
    <property type="match status" value="1"/>
</dbReference>
<dbReference type="InterPro" id="IPR051050">
    <property type="entry name" value="Lipid_II_flippase_MurJ/MviN"/>
</dbReference>
<dbReference type="HAMAP" id="MF_02078">
    <property type="entry name" value="MurJ_MviN"/>
    <property type="match status" value="1"/>
</dbReference>
<feature type="transmembrane region" description="Helical" evidence="10">
    <location>
        <begin position="96"/>
        <end position="123"/>
    </location>
</feature>
<comment type="caution">
    <text evidence="12">The sequence shown here is derived from an EMBL/GenBank/DDBJ whole genome shotgun (WGS) entry which is preliminary data.</text>
</comment>
<keyword evidence="13" id="KW-1185">Reference proteome</keyword>
<keyword evidence="7 10" id="KW-0472">Membrane</keyword>
<comment type="function">
    <text evidence="8 10 11">Involved in peptidoglycan biosynthesis. Transports lipid-linked peptidoglycan precursors from the inner to the outer leaflet of the cytoplasmic membrane.</text>
</comment>
<organism evidence="12 13">
    <name type="scientific">Cellvibrio zantedeschiae</name>
    <dbReference type="NCBI Taxonomy" id="1237077"/>
    <lineage>
        <taxon>Bacteria</taxon>
        <taxon>Pseudomonadati</taxon>
        <taxon>Pseudomonadota</taxon>
        <taxon>Gammaproteobacteria</taxon>
        <taxon>Cellvibrionales</taxon>
        <taxon>Cellvibrionaceae</taxon>
        <taxon>Cellvibrio</taxon>
    </lineage>
</organism>